<sequence length="431" mass="45335">MSSSGLRPVIGLGRLLGLTFALIAPASSVFLTYSTAYRTAGTGIVLGYAAGAMMNLLVMLSYAEVGSRYPEAGGDYALAARSLGRSAGSVYAVLFFIKGLAIPALLALSTATYARQAWPHLPTGLGAAAALLLWMLLGSRDIRTSSAVVSIMVTVECAVFLLFLVTALSHLHQPASVLIRPQTASGPILSGSWMEAAVAALYGLNGPQASLYYSEESTTRPRQLGRVIWGSALATIGVELSMVIVATLALPTLHLDAGSLPLASLVTRNLSWPWARLLLLIGIVVALFDTGLSTLMSYSRIFFAIARDQQWPPLLNRWAGWISARGVPMGALSLLGLLNLAVLALSGVDMLVMLGGSLIIIIYAGVVAASLKSRWDRSPAPYRLPLWPLPPLMALAGLALLTVHLSHPTLIMTGLAVLLGLAWSLLAPTAG</sequence>
<keyword evidence="5 6" id="KW-0472">Membrane</keyword>
<dbReference type="RefSeq" id="WP_169098205.1">
    <property type="nucleotide sequence ID" value="NZ_JABBVZ010000018.1"/>
</dbReference>
<feature type="transmembrane region" description="Helical" evidence="6">
    <location>
        <begin position="90"/>
        <end position="111"/>
    </location>
</feature>
<dbReference type="GO" id="GO:0022857">
    <property type="term" value="F:transmembrane transporter activity"/>
    <property type="evidence" value="ECO:0007669"/>
    <property type="project" value="InterPro"/>
</dbReference>
<evidence type="ECO:0000256" key="6">
    <source>
        <dbReference type="SAM" id="Phobius"/>
    </source>
</evidence>
<comment type="caution">
    <text evidence="7">The sequence shown here is derived from an EMBL/GenBank/DDBJ whole genome shotgun (WGS) entry which is preliminary data.</text>
</comment>
<dbReference type="Gene3D" id="1.20.1740.10">
    <property type="entry name" value="Amino acid/polyamine transporter I"/>
    <property type="match status" value="1"/>
</dbReference>
<feature type="transmembrane region" description="Helical" evidence="6">
    <location>
        <begin position="384"/>
        <end position="403"/>
    </location>
</feature>
<reference evidence="7 8" key="1">
    <citation type="submission" date="2020-04" db="EMBL/GenBank/DDBJ databases">
        <authorList>
            <person name="Zhang R."/>
            <person name="Schippers A."/>
        </authorList>
    </citation>
    <scope>NUCLEOTIDE SEQUENCE [LARGE SCALE GENOMIC DNA]</scope>
    <source>
        <strain evidence="7 8">DSM 109850</strain>
    </source>
</reference>
<feature type="transmembrane region" description="Helical" evidence="6">
    <location>
        <begin position="45"/>
        <end position="63"/>
    </location>
</feature>
<evidence type="ECO:0000256" key="2">
    <source>
        <dbReference type="ARBA" id="ARBA00022475"/>
    </source>
</evidence>
<evidence type="ECO:0000256" key="1">
    <source>
        <dbReference type="ARBA" id="ARBA00004651"/>
    </source>
</evidence>
<keyword evidence="2" id="KW-1003">Cell membrane</keyword>
<dbReference type="Proteomes" id="UP000533476">
    <property type="component" value="Unassembled WGS sequence"/>
</dbReference>
<dbReference type="InterPro" id="IPR002293">
    <property type="entry name" value="AA/rel_permease1"/>
</dbReference>
<evidence type="ECO:0000256" key="3">
    <source>
        <dbReference type="ARBA" id="ARBA00022692"/>
    </source>
</evidence>
<gene>
    <name evidence="7" type="ORF">HIJ39_07325</name>
</gene>
<dbReference type="InterPro" id="IPR050367">
    <property type="entry name" value="APC_superfamily"/>
</dbReference>
<dbReference type="PANTHER" id="PTHR42770">
    <property type="entry name" value="AMINO ACID TRANSPORTER-RELATED"/>
    <property type="match status" value="1"/>
</dbReference>
<feature type="transmembrane region" description="Helical" evidence="6">
    <location>
        <begin position="274"/>
        <end position="298"/>
    </location>
</feature>
<evidence type="ECO:0000256" key="4">
    <source>
        <dbReference type="ARBA" id="ARBA00022989"/>
    </source>
</evidence>
<feature type="transmembrane region" description="Helical" evidence="6">
    <location>
        <begin position="12"/>
        <end position="33"/>
    </location>
</feature>
<dbReference type="PANTHER" id="PTHR42770:SF7">
    <property type="entry name" value="MEMBRANE PROTEIN"/>
    <property type="match status" value="1"/>
</dbReference>
<keyword evidence="8" id="KW-1185">Reference proteome</keyword>
<evidence type="ECO:0000313" key="7">
    <source>
        <dbReference type="EMBL" id="NMP22161.1"/>
    </source>
</evidence>
<feature type="transmembrane region" description="Helical" evidence="6">
    <location>
        <begin position="318"/>
        <end position="345"/>
    </location>
</feature>
<comment type="subcellular location">
    <subcellularLocation>
        <location evidence="1">Cell membrane</location>
        <topology evidence="1">Multi-pass membrane protein</topology>
    </subcellularLocation>
</comment>
<dbReference type="EMBL" id="JABBVZ010000018">
    <property type="protein sequence ID" value="NMP22161.1"/>
    <property type="molecule type" value="Genomic_DNA"/>
</dbReference>
<dbReference type="GO" id="GO:0005886">
    <property type="term" value="C:plasma membrane"/>
    <property type="evidence" value="ECO:0007669"/>
    <property type="project" value="UniProtKB-SubCell"/>
</dbReference>
<feature type="transmembrane region" description="Helical" evidence="6">
    <location>
        <begin position="149"/>
        <end position="168"/>
    </location>
</feature>
<feature type="transmembrane region" description="Helical" evidence="6">
    <location>
        <begin position="409"/>
        <end position="427"/>
    </location>
</feature>
<accession>A0A7Y0L2N1</accession>
<protein>
    <submittedName>
        <fullName evidence="7">APC family permease</fullName>
    </submittedName>
</protein>
<dbReference type="PIRSF" id="PIRSF006060">
    <property type="entry name" value="AA_transporter"/>
    <property type="match status" value="1"/>
</dbReference>
<dbReference type="AlphaFoldDB" id="A0A7Y0L2N1"/>
<feature type="transmembrane region" description="Helical" evidence="6">
    <location>
        <begin position="351"/>
        <end position="372"/>
    </location>
</feature>
<proteinExistence type="predicted"/>
<feature type="transmembrane region" description="Helical" evidence="6">
    <location>
        <begin position="227"/>
        <end position="254"/>
    </location>
</feature>
<keyword evidence="4 6" id="KW-1133">Transmembrane helix</keyword>
<evidence type="ECO:0000313" key="8">
    <source>
        <dbReference type="Proteomes" id="UP000533476"/>
    </source>
</evidence>
<keyword evidence="3 6" id="KW-0812">Transmembrane</keyword>
<organism evidence="7 8">
    <name type="scientific">Sulfobacillus harzensis</name>
    <dbReference type="NCBI Taxonomy" id="2729629"/>
    <lineage>
        <taxon>Bacteria</taxon>
        <taxon>Bacillati</taxon>
        <taxon>Bacillota</taxon>
        <taxon>Clostridia</taxon>
        <taxon>Eubacteriales</taxon>
        <taxon>Clostridiales Family XVII. Incertae Sedis</taxon>
        <taxon>Sulfobacillus</taxon>
    </lineage>
</organism>
<feature type="transmembrane region" description="Helical" evidence="6">
    <location>
        <begin position="117"/>
        <end position="137"/>
    </location>
</feature>
<name>A0A7Y0L2N1_9FIRM</name>
<evidence type="ECO:0000256" key="5">
    <source>
        <dbReference type="ARBA" id="ARBA00023136"/>
    </source>
</evidence>
<dbReference type="Pfam" id="PF13520">
    <property type="entry name" value="AA_permease_2"/>
    <property type="match status" value="1"/>
</dbReference>